<reference evidence="1" key="2">
    <citation type="journal article" date="2015" name="Data Brief">
        <title>Shoot transcriptome of the giant reed, Arundo donax.</title>
        <authorList>
            <person name="Barrero R.A."/>
            <person name="Guerrero F.D."/>
            <person name="Moolhuijzen P."/>
            <person name="Goolsby J.A."/>
            <person name="Tidwell J."/>
            <person name="Bellgard S.E."/>
            <person name="Bellgard M.I."/>
        </authorList>
    </citation>
    <scope>NUCLEOTIDE SEQUENCE</scope>
    <source>
        <tissue evidence="1">Shoot tissue taken approximately 20 cm above the soil surface</tissue>
    </source>
</reference>
<reference evidence="1" key="1">
    <citation type="submission" date="2014-09" db="EMBL/GenBank/DDBJ databases">
        <authorList>
            <person name="Magalhaes I.L.F."/>
            <person name="Oliveira U."/>
            <person name="Santos F.R."/>
            <person name="Vidigal T.H.D.A."/>
            <person name="Brescovit A.D."/>
            <person name="Santos A.J."/>
        </authorList>
    </citation>
    <scope>NUCLEOTIDE SEQUENCE</scope>
    <source>
        <tissue evidence="1">Shoot tissue taken approximately 20 cm above the soil surface</tissue>
    </source>
</reference>
<evidence type="ECO:0000313" key="1">
    <source>
        <dbReference type="EMBL" id="JAE29588.1"/>
    </source>
</evidence>
<dbReference type="AlphaFoldDB" id="A0A0A9H9P8"/>
<dbReference type="EMBL" id="GBRH01168308">
    <property type="protein sequence ID" value="JAE29588.1"/>
    <property type="molecule type" value="Transcribed_RNA"/>
</dbReference>
<protein>
    <submittedName>
        <fullName evidence="1">Uncharacterized protein</fullName>
    </submittedName>
</protein>
<name>A0A0A9H9P8_ARUDO</name>
<proteinExistence type="predicted"/>
<accession>A0A0A9H9P8</accession>
<organism evidence="1">
    <name type="scientific">Arundo donax</name>
    <name type="common">Giant reed</name>
    <name type="synonym">Donax arundinaceus</name>
    <dbReference type="NCBI Taxonomy" id="35708"/>
    <lineage>
        <taxon>Eukaryota</taxon>
        <taxon>Viridiplantae</taxon>
        <taxon>Streptophyta</taxon>
        <taxon>Embryophyta</taxon>
        <taxon>Tracheophyta</taxon>
        <taxon>Spermatophyta</taxon>
        <taxon>Magnoliopsida</taxon>
        <taxon>Liliopsida</taxon>
        <taxon>Poales</taxon>
        <taxon>Poaceae</taxon>
        <taxon>PACMAD clade</taxon>
        <taxon>Arundinoideae</taxon>
        <taxon>Arundineae</taxon>
        <taxon>Arundo</taxon>
    </lineage>
</organism>
<sequence>MAAFLLGEEEGAVRCCGADSFDRYVHEMRAFGSCHVDL</sequence>